<proteinExistence type="predicted"/>
<keyword evidence="2" id="KW-1185">Reference proteome</keyword>
<protein>
    <submittedName>
        <fullName evidence="1">4259_t:CDS:1</fullName>
    </submittedName>
</protein>
<dbReference type="Proteomes" id="UP000789366">
    <property type="component" value="Unassembled WGS sequence"/>
</dbReference>
<comment type="caution">
    <text evidence="1">The sequence shown here is derived from an EMBL/GenBank/DDBJ whole genome shotgun (WGS) entry which is preliminary data.</text>
</comment>
<evidence type="ECO:0000313" key="2">
    <source>
        <dbReference type="Proteomes" id="UP000789366"/>
    </source>
</evidence>
<evidence type="ECO:0000313" key="1">
    <source>
        <dbReference type="EMBL" id="CAG8554190.1"/>
    </source>
</evidence>
<feature type="non-terminal residue" evidence="1">
    <location>
        <position position="374"/>
    </location>
</feature>
<sequence>MCPEALQFERDKVFTKEMRDNVEFYVRQCHFGATLIQRILKQKYSFHPVFSKDLYKEIQKYKPTAQFNQGDAARFYEELLTKQHQDPHWFVEVTWEVETNYYGQRFVDDNQITYSDEFFELPQQFSSMTKIFDFNMVFDHALHELYKEILLSAPKIRDSLKELFLILSRKNGYISTPPLPSRIFEKTKKLISDNPKAIVAGSLLGPLAFVGAVGAIGFGSGGIAAGSFAAWMMSLNGGATAAGSLVAILQSVGAAGLGVTGTLIPSTTGATLLGILSPLTTKKLDENPEKLAQLDNFVKIYDEGGENDEPTVVFEIHNKLLTNDNALDAFFKVFALVLPLTQTKRFKFLVDEACSIESLNILNNLFVTTYGEGC</sequence>
<accession>A0ACA9LY42</accession>
<organism evidence="1 2">
    <name type="scientific">Cetraspora pellucida</name>
    <dbReference type="NCBI Taxonomy" id="1433469"/>
    <lineage>
        <taxon>Eukaryota</taxon>
        <taxon>Fungi</taxon>
        <taxon>Fungi incertae sedis</taxon>
        <taxon>Mucoromycota</taxon>
        <taxon>Glomeromycotina</taxon>
        <taxon>Glomeromycetes</taxon>
        <taxon>Diversisporales</taxon>
        <taxon>Gigasporaceae</taxon>
        <taxon>Cetraspora</taxon>
    </lineage>
</organism>
<gene>
    <name evidence="1" type="ORF">SPELUC_LOCUS5330</name>
</gene>
<reference evidence="1" key="1">
    <citation type="submission" date="2021-06" db="EMBL/GenBank/DDBJ databases">
        <authorList>
            <person name="Kallberg Y."/>
            <person name="Tangrot J."/>
            <person name="Rosling A."/>
        </authorList>
    </citation>
    <scope>NUCLEOTIDE SEQUENCE</scope>
    <source>
        <strain evidence="1">28 12/20/2015</strain>
    </source>
</reference>
<name>A0ACA9LY42_9GLOM</name>
<dbReference type="EMBL" id="CAJVPW010005386">
    <property type="protein sequence ID" value="CAG8554190.1"/>
    <property type="molecule type" value="Genomic_DNA"/>
</dbReference>